<organism evidence="11 12">
    <name type="scientific">Scylla paramamosain</name>
    <name type="common">Mud crab</name>
    <dbReference type="NCBI Taxonomy" id="85552"/>
    <lineage>
        <taxon>Eukaryota</taxon>
        <taxon>Metazoa</taxon>
        <taxon>Ecdysozoa</taxon>
        <taxon>Arthropoda</taxon>
        <taxon>Crustacea</taxon>
        <taxon>Multicrustacea</taxon>
        <taxon>Malacostraca</taxon>
        <taxon>Eumalacostraca</taxon>
        <taxon>Eucarida</taxon>
        <taxon>Decapoda</taxon>
        <taxon>Pleocyemata</taxon>
        <taxon>Brachyura</taxon>
        <taxon>Eubrachyura</taxon>
        <taxon>Portunoidea</taxon>
        <taxon>Portunidae</taxon>
        <taxon>Portuninae</taxon>
        <taxon>Scylla</taxon>
    </lineage>
</organism>
<evidence type="ECO:0000313" key="11">
    <source>
        <dbReference type="EMBL" id="KAK8397522.1"/>
    </source>
</evidence>
<accession>A0AAW0UFQ5</accession>
<dbReference type="Pfam" id="PF00060">
    <property type="entry name" value="Lig_chan"/>
    <property type="match status" value="1"/>
</dbReference>
<evidence type="ECO:0000259" key="10">
    <source>
        <dbReference type="Pfam" id="PF00060"/>
    </source>
</evidence>
<evidence type="ECO:0000313" key="12">
    <source>
        <dbReference type="Proteomes" id="UP001487740"/>
    </source>
</evidence>
<evidence type="ECO:0000256" key="1">
    <source>
        <dbReference type="ARBA" id="ARBA00004651"/>
    </source>
</evidence>
<comment type="similarity">
    <text evidence="2">Belongs to the glutamate-gated ion channel (TC 1.A.10.1) family.</text>
</comment>
<keyword evidence="3" id="KW-1003">Cell membrane</keyword>
<keyword evidence="6 9" id="KW-0472">Membrane</keyword>
<comment type="subcellular location">
    <subcellularLocation>
        <location evidence="1">Cell membrane</location>
        <topology evidence="1">Multi-pass membrane protein</topology>
    </subcellularLocation>
</comment>
<dbReference type="EMBL" id="JARAKH010000013">
    <property type="protein sequence ID" value="KAK8397522.1"/>
    <property type="molecule type" value="Genomic_DNA"/>
</dbReference>
<dbReference type="InterPro" id="IPR001320">
    <property type="entry name" value="Iontro_rcpt_C"/>
</dbReference>
<feature type="transmembrane region" description="Helical" evidence="9">
    <location>
        <begin position="166"/>
        <end position="186"/>
    </location>
</feature>
<keyword evidence="4 9" id="KW-0812">Transmembrane</keyword>
<evidence type="ECO:0000256" key="2">
    <source>
        <dbReference type="ARBA" id="ARBA00008685"/>
    </source>
</evidence>
<dbReference type="Gene3D" id="1.10.287.70">
    <property type="match status" value="1"/>
</dbReference>
<dbReference type="PANTHER" id="PTHR42643">
    <property type="entry name" value="IONOTROPIC RECEPTOR 20A-RELATED"/>
    <property type="match status" value="1"/>
</dbReference>
<reference evidence="11 12" key="1">
    <citation type="submission" date="2023-03" db="EMBL/GenBank/DDBJ databases">
        <title>High-quality genome of Scylla paramamosain provides insights in environmental adaptation.</title>
        <authorList>
            <person name="Zhang L."/>
        </authorList>
    </citation>
    <scope>NUCLEOTIDE SEQUENCE [LARGE SCALE GENOMIC DNA]</scope>
    <source>
        <strain evidence="11">LZ_2023a</strain>
        <tissue evidence="11">Muscle</tissue>
    </source>
</reference>
<keyword evidence="12" id="KW-1185">Reference proteome</keyword>
<evidence type="ECO:0000256" key="4">
    <source>
        <dbReference type="ARBA" id="ARBA00022692"/>
    </source>
</evidence>
<sequence length="322" mass="36133">MNTVFLNMENNYSNPVGPQVVKVASWRRSLGLLPTEGSMIFQEKFSNFHGALVNVTALPFAPFWEEQKGPDNITLYSGTDFHTLAAIANALNFTPYVVPTTSWAEVARLVSERVSFMSPVYHNIMPQRLKRYDFSFVYEYGSLDFSMAPPGLQPQWKSLYYPLVDIVWAAILLALLLIPGILVMIIRGTDVRTQCDSTSRLASGAVYQDMMGMLLGQNLPRRLPTTSSSRILVGTWLMFALVIGLAYRGNLTASLTLPKYPPRPETLSQLVDTVDRITMQPYGVEFRNFFAKSDSPVFQKLARLIAFVPTIEIGQNEAVEKK</sequence>
<evidence type="ECO:0000256" key="9">
    <source>
        <dbReference type="SAM" id="Phobius"/>
    </source>
</evidence>
<dbReference type="GO" id="GO:0050906">
    <property type="term" value="P:detection of stimulus involved in sensory perception"/>
    <property type="evidence" value="ECO:0007669"/>
    <property type="project" value="UniProtKB-ARBA"/>
</dbReference>
<evidence type="ECO:0000256" key="6">
    <source>
        <dbReference type="ARBA" id="ARBA00023136"/>
    </source>
</evidence>
<name>A0AAW0UFQ5_SCYPA</name>
<feature type="transmembrane region" description="Helical" evidence="9">
    <location>
        <begin position="231"/>
        <end position="249"/>
    </location>
</feature>
<protein>
    <recommendedName>
        <fullName evidence="10">Ionotropic glutamate receptor C-terminal domain-containing protein</fullName>
    </recommendedName>
</protein>
<gene>
    <name evidence="11" type="ORF">O3P69_004342</name>
</gene>
<dbReference type="GO" id="GO:0005886">
    <property type="term" value="C:plasma membrane"/>
    <property type="evidence" value="ECO:0007669"/>
    <property type="project" value="UniProtKB-SubCell"/>
</dbReference>
<evidence type="ECO:0000256" key="5">
    <source>
        <dbReference type="ARBA" id="ARBA00022989"/>
    </source>
</evidence>
<dbReference type="InterPro" id="IPR052192">
    <property type="entry name" value="Insect_Ionotropic_Sensory_Rcpt"/>
</dbReference>
<evidence type="ECO:0000256" key="8">
    <source>
        <dbReference type="ARBA" id="ARBA00023180"/>
    </source>
</evidence>
<comment type="caution">
    <text evidence="11">The sequence shown here is derived from an EMBL/GenBank/DDBJ whole genome shotgun (WGS) entry which is preliminary data.</text>
</comment>
<keyword evidence="8" id="KW-0325">Glycoprotein</keyword>
<dbReference type="GO" id="GO:0015276">
    <property type="term" value="F:ligand-gated monoatomic ion channel activity"/>
    <property type="evidence" value="ECO:0007669"/>
    <property type="project" value="InterPro"/>
</dbReference>
<keyword evidence="7" id="KW-0675">Receptor</keyword>
<dbReference type="Proteomes" id="UP001487740">
    <property type="component" value="Unassembled WGS sequence"/>
</dbReference>
<feature type="domain" description="Ionotropic glutamate receptor C-terminal" evidence="10">
    <location>
        <begin position="167"/>
        <end position="272"/>
    </location>
</feature>
<keyword evidence="5 9" id="KW-1133">Transmembrane helix</keyword>
<proteinExistence type="inferred from homology"/>
<dbReference type="PANTHER" id="PTHR42643:SF24">
    <property type="entry name" value="IONOTROPIC RECEPTOR 60A"/>
    <property type="match status" value="1"/>
</dbReference>
<evidence type="ECO:0000256" key="7">
    <source>
        <dbReference type="ARBA" id="ARBA00023170"/>
    </source>
</evidence>
<dbReference type="AlphaFoldDB" id="A0AAW0UFQ5"/>
<evidence type="ECO:0000256" key="3">
    <source>
        <dbReference type="ARBA" id="ARBA00022475"/>
    </source>
</evidence>